<organism evidence="5 6">
    <name type="scientific">Cohaesibacter celericrescens</name>
    <dbReference type="NCBI Taxonomy" id="2067669"/>
    <lineage>
        <taxon>Bacteria</taxon>
        <taxon>Pseudomonadati</taxon>
        <taxon>Pseudomonadota</taxon>
        <taxon>Alphaproteobacteria</taxon>
        <taxon>Hyphomicrobiales</taxon>
        <taxon>Cohaesibacteraceae</taxon>
    </lineage>
</organism>
<dbReference type="PANTHER" id="PTHR30146:SF109">
    <property type="entry name" value="HTH-TYPE TRANSCRIPTIONAL REGULATOR GALS"/>
    <property type="match status" value="1"/>
</dbReference>
<dbReference type="Gene3D" id="1.10.260.40">
    <property type="entry name" value="lambda repressor-like DNA-binding domains"/>
    <property type="match status" value="1"/>
</dbReference>
<protein>
    <submittedName>
        <fullName evidence="5">LacI family transcriptional regulator</fullName>
    </submittedName>
</protein>
<gene>
    <name evidence="5" type="ORF">C0081_17555</name>
</gene>
<dbReference type="InterPro" id="IPR046335">
    <property type="entry name" value="LacI/GalR-like_sensor"/>
</dbReference>
<comment type="caution">
    <text evidence="5">The sequence shown here is derived from an EMBL/GenBank/DDBJ whole genome shotgun (WGS) entry which is preliminary data.</text>
</comment>
<keyword evidence="2" id="KW-0238">DNA-binding</keyword>
<dbReference type="CDD" id="cd06267">
    <property type="entry name" value="PBP1_LacI_sugar_binding-like"/>
    <property type="match status" value="1"/>
</dbReference>
<dbReference type="InterPro" id="IPR010982">
    <property type="entry name" value="Lambda_DNA-bd_dom_sf"/>
</dbReference>
<dbReference type="SUPFAM" id="SSF47413">
    <property type="entry name" value="lambda repressor-like DNA-binding domains"/>
    <property type="match status" value="1"/>
</dbReference>
<proteinExistence type="predicted"/>
<dbReference type="Pfam" id="PF00356">
    <property type="entry name" value="LacI"/>
    <property type="match status" value="1"/>
</dbReference>
<dbReference type="AlphaFoldDB" id="A0A2N5XNA8"/>
<evidence type="ECO:0000313" key="6">
    <source>
        <dbReference type="Proteomes" id="UP000234881"/>
    </source>
</evidence>
<sequence>MVSIKKIASDIGVTAATVSNALNGKGRVSEVLASRIRARADELGYRPSSAAIALKSGRSHVLGLVMPDLTNPLFPHIAQALSIAADRLGFAILIADSRGSVEEQDLAISRLISRGVDGLLVVPQRGSSPASPTTPMTIINTASDPNNSVSADHWGGGAQMARHITALGHKKILIIGADAVSEVQQDRIAGMKSQLPYETKVEILWGTAGIEQAADHVSKGVSAILTTSDLLAINVHSHLTRAGFTVPDDVSLTGFDDMAFSAAMHPPLTTIAQDVDTLADYVLDIITAQIEGKASPHVGQTIAMDLVLRHSTTAPRSPSNKEPHP</sequence>
<dbReference type="InterPro" id="IPR028082">
    <property type="entry name" value="Peripla_BP_I"/>
</dbReference>
<evidence type="ECO:0000313" key="5">
    <source>
        <dbReference type="EMBL" id="PLW75908.1"/>
    </source>
</evidence>
<evidence type="ECO:0000256" key="1">
    <source>
        <dbReference type="ARBA" id="ARBA00023015"/>
    </source>
</evidence>
<dbReference type="Gene3D" id="3.40.50.2300">
    <property type="match status" value="2"/>
</dbReference>
<dbReference type="PROSITE" id="PS50932">
    <property type="entry name" value="HTH_LACI_2"/>
    <property type="match status" value="1"/>
</dbReference>
<dbReference type="OrthoDB" id="8433438at2"/>
<evidence type="ECO:0000256" key="3">
    <source>
        <dbReference type="ARBA" id="ARBA00023163"/>
    </source>
</evidence>
<feature type="domain" description="HTH lacI-type" evidence="4">
    <location>
        <begin position="2"/>
        <end position="56"/>
    </location>
</feature>
<dbReference type="CDD" id="cd01392">
    <property type="entry name" value="HTH_LacI"/>
    <property type="match status" value="1"/>
</dbReference>
<dbReference type="Proteomes" id="UP000234881">
    <property type="component" value="Unassembled WGS sequence"/>
</dbReference>
<accession>A0A2N5XNA8</accession>
<keyword evidence="6" id="KW-1185">Reference proteome</keyword>
<keyword evidence="1" id="KW-0805">Transcription regulation</keyword>
<dbReference type="GO" id="GO:0003700">
    <property type="term" value="F:DNA-binding transcription factor activity"/>
    <property type="evidence" value="ECO:0007669"/>
    <property type="project" value="TreeGrafter"/>
</dbReference>
<dbReference type="RefSeq" id="WP_101535150.1">
    <property type="nucleotide sequence ID" value="NZ_PKUQ01000042.1"/>
</dbReference>
<evidence type="ECO:0000259" key="4">
    <source>
        <dbReference type="PROSITE" id="PS50932"/>
    </source>
</evidence>
<dbReference type="PANTHER" id="PTHR30146">
    <property type="entry name" value="LACI-RELATED TRANSCRIPTIONAL REPRESSOR"/>
    <property type="match status" value="1"/>
</dbReference>
<name>A0A2N5XNA8_9HYPH</name>
<dbReference type="GO" id="GO:0000976">
    <property type="term" value="F:transcription cis-regulatory region binding"/>
    <property type="evidence" value="ECO:0007669"/>
    <property type="project" value="TreeGrafter"/>
</dbReference>
<keyword evidence="3" id="KW-0804">Transcription</keyword>
<dbReference type="EMBL" id="PKUQ01000042">
    <property type="protein sequence ID" value="PLW75908.1"/>
    <property type="molecule type" value="Genomic_DNA"/>
</dbReference>
<reference evidence="5 6" key="1">
    <citation type="submission" date="2018-01" db="EMBL/GenBank/DDBJ databases">
        <title>The draft genome sequence of Cohaesibacter sp. H1304.</title>
        <authorList>
            <person name="Wang N.-N."/>
            <person name="Du Z.-J."/>
        </authorList>
    </citation>
    <scope>NUCLEOTIDE SEQUENCE [LARGE SCALE GENOMIC DNA]</scope>
    <source>
        <strain evidence="5 6">H1304</strain>
    </source>
</reference>
<dbReference type="InterPro" id="IPR000843">
    <property type="entry name" value="HTH_LacI"/>
</dbReference>
<evidence type="ECO:0000256" key="2">
    <source>
        <dbReference type="ARBA" id="ARBA00023125"/>
    </source>
</evidence>
<dbReference type="SMART" id="SM00354">
    <property type="entry name" value="HTH_LACI"/>
    <property type="match status" value="1"/>
</dbReference>
<dbReference type="Pfam" id="PF13377">
    <property type="entry name" value="Peripla_BP_3"/>
    <property type="match status" value="1"/>
</dbReference>
<dbReference type="SUPFAM" id="SSF53822">
    <property type="entry name" value="Periplasmic binding protein-like I"/>
    <property type="match status" value="1"/>
</dbReference>